<sequence>MAAAFGVMLFIWVKVIRFLKVKSHHYIVPPKPDKDKHWYPIDFTKYKCFIFIKENRKEVIKEILELLEFDDSADLKISIHDLEFISNNGWILLRLNNATFDNFKKLVKWIGEYVGDLTGFKDYVAFCKHKSLPYKDYIIKLDKQSNDYLVGAFRSNKNFGIYLPDTKFSEKGNISLSRTREISFFVEENKLPLDLMDKKMMSCEEVLYSYRQYLEINQLRE</sequence>
<name>A0AAE3SFG8_9BACT</name>
<reference evidence="1" key="1">
    <citation type="submission" date="2022-10" db="EMBL/GenBank/DDBJ databases">
        <authorList>
            <person name="Yu W.X."/>
        </authorList>
    </citation>
    <scope>NUCLEOTIDE SEQUENCE</scope>
    <source>
        <strain evidence="1">AAT</strain>
    </source>
</reference>
<organism evidence="1 2">
    <name type="scientific">Plebeiibacterium sediminum</name>
    <dbReference type="NCBI Taxonomy" id="2992112"/>
    <lineage>
        <taxon>Bacteria</taxon>
        <taxon>Pseudomonadati</taxon>
        <taxon>Bacteroidota</taxon>
        <taxon>Bacteroidia</taxon>
        <taxon>Marinilabiliales</taxon>
        <taxon>Marinilabiliaceae</taxon>
        <taxon>Plebeiibacterium</taxon>
    </lineage>
</organism>
<keyword evidence="2" id="KW-1185">Reference proteome</keyword>
<gene>
    <name evidence="1" type="ORF">OM075_12335</name>
</gene>
<dbReference type="Proteomes" id="UP001209229">
    <property type="component" value="Unassembled WGS sequence"/>
</dbReference>
<protein>
    <submittedName>
        <fullName evidence="1">Uncharacterized protein</fullName>
    </submittedName>
</protein>
<accession>A0AAE3SFG8</accession>
<dbReference type="RefSeq" id="WP_301190826.1">
    <property type="nucleotide sequence ID" value="NZ_JAPDPJ010000026.1"/>
</dbReference>
<evidence type="ECO:0000313" key="1">
    <source>
        <dbReference type="EMBL" id="MCW3787261.1"/>
    </source>
</evidence>
<proteinExistence type="predicted"/>
<comment type="caution">
    <text evidence="1">The sequence shown here is derived from an EMBL/GenBank/DDBJ whole genome shotgun (WGS) entry which is preliminary data.</text>
</comment>
<evidence type="ECO:0000313" key="2">
    <source>
        <dbReference type="Proteomes" id="UP001209229"/>
    </source>
</evidence>
<dbReference type="EMBL" id="JAPDPJ010000026">
    <property type="protein sequence ID" value="MCW3787261.1"/>
    <property type="molecule type" value="Genomic_DNA"/>
</dbReference>
<dbReference type="AlphaFoldDB" id="A0AAE3SFG8"/>